<dbReference type="Proteomes" id="UP001454036">
    <property type="component" value="Unassembled WGS sequence"/>
</dbReference>
<dbReference type="EMBL" id="BAABME010001193">
    <property type="protein sequence ID" value="GAA0148158.1"/>
    <property type="molecule type" value="Genomic_DNA"/>
</dbReference>
<keyword evidence="3" id="KW-0418">Kinase</keyword>
<dbReference type="Gene3D" id="3.30.60.20">
    <property type="match status" value="1"/>
</dbReference>
<name>A0AAV3PDD0_LITER</name>
<sequence>MVSQPKPAIQHFTHQAHPLKEFNSESEYLCDGCKTSGAGKRYRCHGCDFDMHEYCGTCPEKLSIFMHRHELSLVIRKVPIDRPLNNRTCDVCHDSVKGLFYRCKDCDFDVHPLCTQLPQSLRHGLHQAHSLKLESSSTKGNCAVCTGECSSWRYRCKTCGFDIHLDCVLVDIRPKTSQESHRGIPNFVPPHHHPQPPFRTGYMPPPAYGYYPNGGFPYGFPHPPYPPGQFYHQEWVAQPHPNHVAGGTSSGGGLGKKMFGLVGQLGMGVVSNALFGVDITSFF</sequence>
<dbReference type="PANTHER" id="PTHR47841">
    <property type="entry name" value="DIACYLGLYCEROL KINASE THETA-LIKE-RELATED"/>
    <property type="match status" value="1"/>
</dbReference>
<keyword evidence="3" id="KW-0808">Transferase</keyword>
<organism evidence="3 4">
    <name type="scientific">Lithospermum erythrorhizon</name>
    <name type="common">Purple gromwell</name>
    <name type="synonym">Lithospermum officinale var. erythrorhizon</name>
    <dbReference type="NCBI Taxonomy" id="34254"/>
    <lineage>
        <taxon>Eukaryota</taxon>
        <taxon>Viridiplantae</taxon>
        <taxon>Streptophyta</taxon>
        <taxon>Embryophyta</taxon>
        <taxon>Tracheophyta</taxon>
        <taxon>Spermatophyta</taxon>
        <taxon>Magnoliopsida</taxon>
        <taxon>eudicotyledons</taxon>
        <taxon>Gunneridae</taxon>
        <taxon>Pentapetalae</taxon>
        <taxon>asterids</taxon>
        <taxon>lamiids</taxon>
        <taxon>Boraginales</taxon>
        <taxon>Boraginaceae</taxon>
        <taxon>Boraginoideae</taxon>
        <taxon>Lithospermeae</taxon>
        <taxon>Lithospermum</taxon>
    </lineage>
</organism>
<keyword evidence="4" id="KW-1185">Reference proteome</keyword>
<dbReference type="Pfam" id="PF03107">
    <property type="entry name" value="C1_2"/>
    <property type="match status" value="3"/>
</dbReference>
<dbReference type="GO" id="GO:0016301">
    <property type="term" value="F:kinase activity"/>
    <property type="evidence" value="ECO:0007669"/>
    <property type="project" value="UniProtKB-KW"/>
</dbReference>
<protein>
    <submittedName>
        <fullName evidence="3">Kinase</fullName>
    </submittedName>
</protein>
<evidence type="ECO:0000259" key="2">
    <source>
        <dbReference type="Pfam" id="PF03107"/>
    </source>
</evidence>
<feature type="domain" description="DC1" evidence="2">
    <location>
        <begin position="125"/>
        <end position="168"/>
    </location>
</feature>
<accession>A0AAV3PDD0</accession>
<evidence type="ECO:0000313" key="4">
    <source>
        <dbReference type="Proteomes" id="UP001454036"/>
    </source>
</evidence>
<evidence type="ECO:0000313" key="3">
    <source>
        <dbReference type="EMBL" id="GAA0148158.1"/>
    </source>
</evidence>
<keyword evidence="1" id="KW-0677">Repeat</keyword>
<reference evidence="3 4" key="1">
    <citation type="submission" date="2024-01" db="EMBL/GenBank/DDBJ databases">
        <title>The complete chloroplast genome sequence of Lithospermum erythrorhizon: insights into the phylogenetic relationship among Boraginaceae species and the maternal lineages of purple gromwells.</title>
        <authorList>
            <person name="Okada T."/>
            <person name="Watanabe K."/>
        </authorList>
    </citation>
    <scope>NUCLEOTIDE SEQUENCE [LARGE SCALE GENOMIC DNA]</scope>
</reference>
<dbReference type="SUPFAM" id="SSF57889">
    <property type="entry name" value="Cysteine-rich domain"/>
    <property type="match status" value="2"/>
</dbReference>
<dbReference type="InterPro" id="IPR046349">
    <property type="entry name" value="C1-like_sf"/>
</dbReference>
<comment type="caution">
    <text evidence="3">The sequence shown here is derived from an EMBL/GenBank/DDBJ whole genome shotgun (WGS) entry which is preliminary data.</text>
</comment>
<gene>
    <name evidence="3" type="ORF">LIER_07679</name>
</gene>
<evidence type="ECO:0000256" key="1">
    <source>
        <dbReference type="ARBA" id="ARBA00022737"/>
    </source>
</evidence>
<dbReference type="AlphaFoldDB" id="A0AAV3PDD0"/>
<dbReference type="PANTHER" id="PTHR47841:SF7">
    <property type="entry name" value="CYSTEINE_HISTIDINE-RICH C1 DOMAIN PROTEIN"/>
    <property type="match status" value="1"/>
</dbReference>
<proteinExistence type="predicted"/>
<feature type="domain" description="DC1" evidence="2">
    <location>
        <begin position="12"/>
        <end position="55"/>
    </location>
</feature>
<feature type="domain" description="DC1" evidence="2">
    <location>
        <begin position="66"/>
        <end position="114"/>
    </location>
</feature>
<dbReference type="InterPro" id="IPR004146">
    <property type="entry name" value="DC1"/>
</dbReference>